<reference evidence="2 3" key="1">
    <citation type="submission" date="2021-04" db="EMBL/GenBank/DDBJ databases">
        <authorList>
            <person name="De Guttry C."/>
            <person name="Zahm M."/>
            <person name="Klopp C."/>
            <person name="Cabau C."/>
            <person name="Louis A."/>
            <person name="Berthelot C."/>
            <person name="Parey E."/>
            <person name="Roest Crollius H."/>
            <person name="Montfort J."/>
            <person name="Robinson-Rechavi M."/>
            <person name="Bucao C."/>
            <person name="Bouchez O."/>
            <person name="Gislard M."/>
            <person name="Lluch J."/>
            <person name="Milhes M."/>
            <person name="Lampietro C."/>
            <person name="Lopez Roques C."/>
            <person name="Donnadieu C."/>
            <person name="Braasch I."/>
            <person name="Desvignes T."/>
            <person name="Postlethwait J."/>
            <person name="Bobe J."/>
            <person name="Wedekind C."/>
            <person name="Guiguen Y."/>
        </authorList>
    </citation>
    <scope>NUCLEOTIDE SEQUENCE [LARGE SCALE GENOMIC DNA]</scope>
    <source>
        <strain evidence="2">Cs_M1</strain>
        <tissue evidence="2">Blood</tissue>
    </source>
</reference>
<organism evidence="2 3">
    <name type="scientific">Coregonus suidteri</name>
    <dbReference type="NCBI Taxonomy" id="861788"/>
    <lineage>
        <taxon>Eukaryota</taxon>
        <taxon>Metazoa</taxon>
        <taxon>Chordata</taxon>
        <taxon>Craniata</taxon>
        <taxon>Vertebrata</taxon>
        <taxon>Euteleostomi</taxon>
        <taxon>Actinopterygii</taxon>
        <taxon>Neopterygii</taxon>
        <taxon>Teleostei</taxon>
        <taxon>Protacanthopterygii</taxon>
        <taxon>Salmoniformes</taxon>
        <taxon>Salmonidae</taxon>
        <taxon>Coregoninae</taxon>
        <taxon>Coregonus</taxon>
    </lineage>
</organism>
<keyword evidence="1" id="KW-1133">Transmembrane helix</keyword>
<gene>
    <name evidence="2" type="ORF">J4Q44_G00084470</name>
</gene>
<comment type="caution">
    <text evidence="2">The sequence shown here is derived from an EMBL/GenBank/DDBJ whole genome shotgun (WGS) entry which is preliminary data.</text>
</comment>
<keyword evidence="1" id="KW-0472">Membrane</keyword>
<dbReference type="AlphaFoldDB" id="A0AAN8R202"/>
<feature type="transmembrane region" description="Helical" evidence="1">
    <location>
        <begin position="30"/>
        <end position="49"/>
    </location>
</feature>
<dbReference type="Proteomes" id="UP001356427">
    <property type="component" value="Unassembled WGS sequence"/>
</dbReference>
<dbReference type="EMBL" id="JAGTTL010000006">
    <property type="protein sequence ID" value="KAK6321471.1"/>
    <property type="molecule type" value="Genomic_DNA"/>
</dbReference>
<accession>A0AAN8R202</accession>
<protein>
    <submittedName>
        <fullName evidence="2">Uncharacterized protein</fullName>
    </submittedName>
</protein>
<evidence type="ECO:0000313" key="2">
    <source>
        <dbReference type="EMBL" id="KAK6321471.1"/>
    </source>
</evidence>
<sequence length="134" mass="14950">MLSYGPDNICKQLNHSSTHKLDQICQSLNLIHVFLCASVISYTALPLCLRKWFPAIRRLKRHPLLSSPSSPIIIELILEEAVSRFPLFSPPSLSVSHALPLFLRMLTLALTVQREVCVWEGGSAFIASVLSDSH</sequence>
<keyword evidence="1" id="KW-0812">Transmembrane</keyword>
<keyword evidence="3" id="KW-1185">Reference proteome</keyword>
<name>A0AAN8R202_9TELE</name>
<proteinExistence type="predicted"/>
<evidence type="ECO:0000313" key="3">
    <source>
        <dbReference type="Proteomes" id="UP001356427"/>
    </source>
</evidence>
<evidence type="ECO:0000256" key="1">
    <source>
        <dbReference type="SAM" id="Phobius"/>
    </source>
</evidence>